<evidence type="ECO:0000256" key="2">
    <source>
        <dbReference type="SAM" id="MobiDB-lite"/>
    </source>
</evidence>
<evidence type="ECO:0000256" key="1">
    <source>
        <dbReference type="SAM" id="Coils"/>
    </source>
</evidence>
<name>E3MM76_CAERE</name>
<feature type="region of interest" description="Disordered" evidence="2">
    <location>
        <begin position="1089"/>
        <end position="1110"/>
    </location>
</feature>
<dbReference type="eggNOG" id="KOG1121">
    <property type="taxonomic scope" value="Eukaryota"/>
</dbReference>
<dbReference type="InParanoid" id="E3MM76"/>
<protein>
    <recommendedName>
        <fullName evidence="5">RING-type domain-containing protein</fullName>
    </recommendedName>
</protein>
<dbReference type="FunCoup" id="E3MM76">
    <property type="interactions" value="1214"/>
</dbReference>
<proteinExistence type="predicted"/>
<keyword evidence="1" id="KW-0175">Coiled coil</keyword>
<evidence type="ECO:0008006" key="5">
    <source>
        <dbReference type="Google" id="ProtNLM"/>
    </source>
</evidence>
<gene>
    <name evidence="3" type="ORF">CRE_29924</name>
</gene>
<evidence type="ECO:0000313" key="4">
    <source>
        <dbReference type="Proteomes" id="UP000008281"/>
    </source>
</evidence>
<dbReference type="EMBL" id="DS268456">
    <property type="protein sequence ID" value="EFP04784.1"/>
    <property type="molecule type" value="Genomic_DNA"/>
</dbReference>
<keyword evidence="4" id="KW-1185">Reference proteome</keyword>
<dbReference type="AlphaFoldDB" id="E3MM76"/>
<dbReference type="PANTHER" id="PTHR22716">
    <property type="entry name" value="ETS CLASS TRANSCRIPTION FACTOR-RELATED-RELATED"/>
    <property type="match status" value="1"/>
</dbReference>
<dbReference type="STRING" id="31234.E3MM76"/>
<dbReference type="PANTHER" id="PTHR22716:SF5">
    <property type="entry name" value="INAPPROPRIATE VULVAL CELL PROLIFERATION HOMOLOG"/>
    <property type="match status" value="1"/>
</dbReference>
<dbReference type="Proteomes" id="UP000008281">
    <property type="component" value="Unassembled WGS sequence"/>
</dbReference>
<dbReference type="OrthoDB" id="5784093at2759"/>
<dbReference type="HOGENOM" id="CLU_281904_0_0_1"/>
<dbReference type="SUPFAM" id="SSF53098">
    <property type="entry name" value="Ribonuclease H-like"/>
    <property type="match status" value="1"/>
</dbReference>
<feature type="coiled-coil region" evidence="1">
    <location>
        <begin position="337"/>
        <end position="389"/>
    </location>
</feature>
<sequence>MSMDRMPAIMCFQCGKLFESILESKQDECRQPCLGSCLHSICIFCFTLLDSPDCPICQKEESFKELIINNTALDIIQSVKTNISMETHERFLKEIIMFEEGSCSKCERENQNLRFCKDCAESGYSNTLKMGPNGKWIVLPSTTGILISCEDCSVAECQNHEFISIRDVDNLKDVTEWTKISGYFPSFKDQYIIDYFGKSVKEMVSIENKWKELKESKGCECFRRVIRLELKESILKCLNLKKREMLFYKDRLNTFLNLYETKLAGIEESEAKCRLQNIICQLKEIHDKLSDGTKNWLNSEEVDMIDLEIEGKMLKLENEYRLKSFIQVEQVDGYFKYRSLIEELKAADDEQKEAKKKWEETRKEVEDYKKEHQHNFEDLKNAMTSLEKHKSSIPEKEFENRIEYVEQYHEILRQDQWAEQMKVDKRVIECNRAFSRKCFAELMILNYFPIPVDSEILNFFELLREFKDDNNSAPNLNCPTFLFNMYQQNGTGFYEDVKYDNEYSLTSEEVILNFRRVRILIVFNLKDKPPSLVPPEPINQFRNQYPTLGTRYSRPVNGRRFDPYDRDMNYSSVERYNEEVSIRFLFGNGRPLSTIDDPHFKKFLHHLNPTRAAPEAGNMTTKAMSQMRVSKSTFSWRFLINTFQPDINYHRLCGPLAVTIEAIRKSDEIYLTISAHCYTEYGERQNTIHFEKIIIADYEGKVVADRIRKVVDARKSMNFGVSYILSPNVRMLAMVAANMPFKNKFVCFFSYITNIAREVIAFPEFENGLKLLREYVEALNKHREVFTKYKKYVLLYLFNCLTDYFRMQLDSNNTIDIPVMDSESDWLSTLHFLSICSQNHQSFSNLHENWCMPKYLDEKEENAMSNLYDFLIVLCHITTQICSEDSCISQVLYSMSIINNAIKNCGIQSARVRMRKTFVKFYNQISKGKIGDFYTISTLLDPRYGYSSMIFSDENWTVIEQKLVTTVGVTPSTRFEINKELKKYKKLHENLPTFDEVTTQITWWNENQEQLPLMYRQWVEHSALPAVSIDAKQYFAKGGKLAHLFAALDEEMHFKALLLAQSSQDFIGRGNASHAVYNNLKDGNKFKRFEDKNEDNMEESTVAETEVKQE</sequence>
<reference evidence="3" key="1">
    <citation type="submission" date="2007-07" db="EMBL/GenBank/DDBJ databases">
        <title>PCAP assembly of the Caenorhabditis remanei genome.</title>
        <authorList>
            <consortium name="The Caenorhabditis remanei Sequencing Consortium"/>
            <person name="Wilson R.K."/>
        </authorList>
    </citation>
    <scope>NUCLEOTIDE SEQUENCE [LARGE SCALE GENOMIC DNA]</scope>
    <source>
        <strain evidence="3">PB4641</strain>
    </source>
</reference>
<dbReference type="InterPro" id="IPR012337">
    <property type="entry name" value="RNaseH-like_sf"/>
</dbReference>
<dbReference type="GO" id="GO:0040027">
    <property type="term" value="P:negative regulation of vulval development"/>
    <property type="evidence" value="ECO:0007669"/>
    <property type="project" value="InterPro"/>
</dbReference>
<accession>E3MM76</accession>
<dbReference type="InterPro" id="IPR040129">
    <property type="entry name" value="Lin-15B-like"/>
</dbReference>
<evidence type="ECO:0000313" key="3">
    <source>
        <dbReference type="EMBL" id="EFP04784.1"/>
    </source>
</evidence>
<organism evidence="4">
    <name type="scientific">Caenorhabditis remanei</name>
    <name type="common">Caenorhabditis vulgaris</name>
    <dbReference type="NCBI Taxonomy" id="31234"/>
    <lineage>
        <taxon>Eukaryota</taxon>
        <taxon>Metazoa</taxon>
        <taxon>Ecdysozoa</taxon>
        <taxon>Nematoda</taxon>
        <taxon>Chromadorea</taxon>
        <taxon>Rhabditida</taxon>
        <taxon>Rhabditina</taxon>
        <taxon>Rhabditomorpha</taxon>
        <taxon>Rhabditoidea</taxon>
        <taxon>Rhabditidae</taxon>
        <taxon>Peloderinae</taxon>
        <taxon>Caenorhabditis</taxon>
    </lineage>
</organism>